<dbReference type="Proteomes" id="UP000736164">
    <property type="component" value="Unassembled WGS sequence"/>
</dbReference>
<evidence type="ECO:0000256" key="1">
    <source>
        <dbReference type="PROSITE-ProRule" id="PRU00047"/>
    </source>
</evidence>
<dbReference type="PANTHER" id="PTHR46486">
    <property type="entry name" value="CCHC-TYPE DOMAIN-CONTAINING PROTEIN"/>
    <property type="match status" value="1"/>
</dbReference>
<comment type="caution">
    <text evidence="4">The sequence shown here is derived from an EMBL/GenBank/DDBJ whole genome shotgun (WGS) entry which is preliminary data.</text>
</comment>
<evidence type="ECO:0000259" key="3">
    <source>
        <dbReference type="PROSITE" id="PS50158"/>
    </source>
</evidence>
<feature type="non-terminal residue" evidence="4">
    <location>
        <position position="1"/>
    </location>
</feature>
<gene>
    <name evidence="4" type="primary">Zcchc3_128</name>
    <name evidence="4" type="ORF">GTO95_0015097</name>
</gene>
<dbReference type="EMBL" id="JAAWVO010053126">
    <property type="protein sequence ID" value="MBN3320993.1"/>
    <property type="molecule type" value="Genomic_DNA"/>
</dbReference>
<feature type="domain" description="CCHC-type" evidence="3">
    <location>
        <begin position="80"/>
        <end position="94"/>
    </location>
</feature>
<dbReference type="InterPro" id="IPR001878">
    <property type="entry name" value="Znf_CCHC"/>
</dbReference>
<sequence>MFNGNVPESIVSIFLKRFVDLQGEGKKVMDEENVWTAKWRYMARFRTCLMTPGGVLHPPATFTIGPNRGYLMYPGQPKTCRRCGQEGHLVVDCRTEICRRCGRTGHVAAVCHHALVCNLCGEEGHLYRNCPKKVRSFASVVSGEVEGQAGTPTPQGRKDEGPTYLADDPAEQGTREGASSENLEPSPQEAADGEETEHQNPPADGLTPAAPQEGAREEASSGGEWTPVENKKKKNKKKEKKGKRQRESSEEDGEWDGDKRVKEAWSPPDEDSMTSDSESEGPESVSVEGDETRVDGDSVEGPREEEELEQDPAQKEPGTGPEQEVEEMDEEAERPNPQPEEEGGGGRPPPPTESHSSWAEQAGEGAMGTGLNFQPENLIDSDESGSIPLSGRSGPDGESSFVPASPSLSGFFSPGSSTGSEDPPS</sequence>
<dbReference type="PROSITE" id="PS50158">
    <property type="entry name" value="ZF_CCHC"/>
    <property type="match status" value="3"/>
</dbReference>
<feature type="domain" description="CCHC-type" evidence="3">
    <location>
        <begin position="98"/>
        <end position="111"/>
    </location>
</feature>
<feature type="non-terminal residue" evidence="4">
    <location>
        <position position="425"/>
    </location>
</feature>
<feature type="compositionally biased region" description="Low complexity" evidence="2">
    <location>
        <begin position="405"/>
        <end position="425"/>
    </location>
</feature>
<evidence type="ECO:0000256" key="2">
    <source>
        <dbReference type="SAM" id="MobiDB-lite"/>
    </source>
</evidence>
<name>A0A8J7TEI7_ATRSP</name>
<reference evidence="4" key="1">
    <citation type="journal article" date="2021" name="Cell">
        <title>Tracing the genetic footprints of vertebrate landing in non-teleost ray-finned fishes.</title>
        <authorList>
            <person name="Bi X."/>
            <person name="Wang K."/>
            <person name="Yang L."/>
            <person name="Pan H."/>
            <person name="Jiang H."/>
            <person name="Wei Q."/>
            <person name="Fang M."/>
            <person name="Yu H."/>
            <person name="Zhu C."/>
            <person name="Cai Y."/>
            <person name="He Y."/>
            <person name="Gan X."/>
            <person name="Zeng H."/>
            <person name="Yu D."/>
            <person name="Zhu Y."/>
            <person name="Jiang H."/>
            <person name="Qiu Q."/>
            <person name="Yang H."/>
            <person name="Zhang Y.E."/>
            <person name="Wang W."/>
            <person name="Zhu M."/>
            <person name="He S."/>
            <person name="Zhang G."/>
        </authorList>
    </citation>
    <scope>NUCLEOTIDE SEQUENCE</scope>
    <source>
        <strain evidence="4">Allg_001</strain>
    </source>
</reference>
<feature type="compositionally biased region" description="Basic and acidic residues" evidence="2">
    <location>
        <begin position="290"/>
        <end position="302"/>
    </location>
</feature>
<organism evidence="4 5">
    <name type="scientific">Atractosteus spatula</name>
    <name type="common">Alligator gar</name>
    <name type="synonym">Lepisosteus spatula</name>
    <dbReference type="NCBI Taxonomy" id="7917"/>
    <lineage>
        <taxon>Eukaryota</taxon>
        <taxon>Metazoa</taxon>
        <taxon>Chordata</taxon>
        <taxon>Craniata</taxon>
        <taxon>Vertebrata</taxon>
        <taxon>Euteleostomi</taxon>
        <taxon>Actinopterygii</taxon>
        <taxon>Neopterygii</taxon>
        <taxon>Holostei</taxon>
        <taxon>Semionotiformes</taxon>
        <taxon>Lepisosteidae</taxon>
        <taxon>Atractosteus</taxon>
    </lineage>
</organism>
<feature type="compositionally biased region" description="Acidic residues" evidence="2">
    <location>
        <begin position="268"/>
        <end position="281"/>
    </location>
</feature>
<feature type="compositionally biased region" description="Basic residues" evidence="2">
    <location>
        <begin position="231"/>
        <end position="244"/>
    </location>
</feature>
<feature type="region of interest" description="Disordered" evidence="2">
    <location>
        <begin position="143"/>
        <end position="425"/>
    </location>
</feature>
<keyword evidence="1" id="KW-0863">Zinc-finger</keyword>
<evidence type="ECO:0000313" key="5">
    <source>
        <dbReference type="Proteomes" id="UP000736164"/>
    </source>
</evidence>
<dbReference type="InterPro" id="IPR036875">
    <property type="entry name" value="Znf_CCHC_sf"/>
</dbReference>
<dbReference type="SUPFAM" id="SSF57756">
    <property type="entry name" value="Retrovirus zinc finger-like domains"/>
    <property type="match status" value="2"/>
</dbReference>
<protein>
    <submittedName>
        <fullName evidence="4">ZCHC3 protein</fullName>
    </submittedName>
</protein>
<dbReference type="Pfam" id="PF00098">
    <property type="entry name" value="zf-CCHC"/>
    <property type="match status" value="2"/>
</dbReference>
<dbReference type="PANTHER" id="PTHR46486:SF1">
    <property type="entry name" value="CCHC-TYPE DOMAIN-CONTAINING PROTEIN"/>
    <property type="match status" value="1"/>
</dbReference>
<dbReference type="AlphaFoldDB" id="A0A8J7TEI7"/>
<dbReference type="Gene3D" id="4.10.60.10">
    <property type="entry name" value="Zinc finger, CCHC-type"/>
    <property type="match status" value="2"/>
</dbReference>
<dbReference type="InterPro" id="IPR057811">
    <property type="entry name" value="RBD_ZCCHC3_2nd"/>
</dbReference>
<dbReference type="Pfam" id="PF23058">
    <property type="entry name" value="RBD_ZCCHC3_2nd"/>
    <property type="match status" value="1"/>
</dbReference>
<evidence type="ECO:0000313" key="4">
    <source>
        <dbReference type="EMBL" id="MBN3320993.1"/>
    </source>
</evidence>
<proteinExistence type="predicted"/>
<keyword evidence="5" id="KW-1185">Reference proteome</keyword>
<dbReference type="SMART" id="SM00343">
    <property type="entry name" value="ZnF_C2HC"/>
    <property type="match status" value="3"/>
</dbReference>
<feature type="domain" description="CCHC-type" evidence="3">
    <location>
        <begin position="117"/>
        <end position="132"/>
    </location>
</feature>
<keyword evidence="1" id="KW-0862">Zinc</keyword>
<dbReference type="GO" id="GO:0008270">
    <property type="term" value="F:zinc ion binding"/>
    <property type="evidence" value="ECO:0007669"/>
    <property type="project" value="UniProtKB-KW"/>
</dbReference>
<dbReference type="GO" id="GO:0003676">
    <property type="term" value="F:nucleic acid binding"/>
    <property type="evidence" value="ECO:0007669"/>
    <property type="project" value="InterPro"/>
</dbReference>
<accession>A0A8J7TEI7</accession>
<feature type="compositionally biased region" description="Acidic residues" evidence="2">
    <location>
        <begin position="323"/>
        <end position="332"/>
    </location>
</feature>
<keyword evidence="1" id="KW-0479">Metal-binding</keyword>